<dbReference type="PANTHER" id="PTHR34801:SF6">
    <property type="entry name" value="SLL1620 PROTEIN"/>
    <property type="match status" value="1"/>
</dbReference>
<organism evidence="1">
    <name type="scientific">marine metagenome</name>
    <dbReference type="NCBI Taxonomy" id="408172"/>
    <lineage>
        <taxon>unclassified sequences</taxon>
        <taxon>metagenomes</taxon>
        <taxon>ecological metagenomes</taxon>
    </lineage>
</organism>
<dbReference type="AlphaFoldDB" id="A0A382M965"/>
<feature type="non-terminal residue" evidence="1">
    <location>
        <position position="1"/>
    </location>
</feature>
<dbReference type="InterPro" id="IPR010865">
    <property type="entry name" value="DUF1499"/>
</dbReference>
<accession>A0A382M965</accession>
<dbReference type="PANTHER" id="PTHR34801">
    <property type="entry name" value="EXPRESSED PROTEIN"/>
    <property type="match status" value="1"/>
</dbReference>
<evidence type="ECO:0008006" key="2">
    <source>
        <dbReference type="Google" id="ProtNLM"/>
    </source>
</evidence>
<dbReference type="EMBL" id="UINC01091958">
    <property type="protein sequence ID" value="SVC45138.1"/>
    <property type="molecule type" value="Genomic_DNA"/>
</dbReference>
<name>A0A382M965_9ZZZZ</name>
<dbReference type="PIRSF" id="PIRSF026426">
    <property type="entry name" value="DUF1499"/>
    <property type="match status" value="1"/>
</dbReference>
<reference evidence="1" key="1">
    <citation type="submission" date="2018-05" db="EMBL/GenBank/DDBJ databases">
        <authorList>
            <person name="Lanie J.A."/>
            <person name="Ng W.-L."/>
            <person name="Kazmierczak K.M."/>
            <person name="Andrzejewski T.M."/>
            <person name="Davidsen T.M."/>
            <person name="Wayne K.J."/>
            <person name="Tettelin H."/>
            <person name="Glass J.I."/>
            <person name="Rusch D."/>
            <person name="Podicherti R."/>
            <person name="Tsui H.-C.T."/>
            <person name="Winkler M.E."/>
        </authorList>
    </citation>
    <scope>NUCLEOTIDE SEQUENCE</scope>
</reference>
<evidence type="ECO:0000313" key="1">
    <source>
        <dbReference type="EMBL" id="SVC45138.1"/>
    </source>
</evidence>
<sequence length="163" mass="18644">IFTKLKNILMRKLKLVQLGNFSASFFFFFILINGCSGTKPTSIGQFINCPDKPNCISSKSSTSLHVSPPVKYQGTASKAKKDLLKVIKSMPRAKISENNTNFLHVEFTSKIFRFVDDVEFYFDLPKVIHFRSASRIGHSDMGVNRDRMEEIKRLFIQVSKENK</sequence>
<gene>
    <name evidence="1" type="ORF">METZ01_LOCUS297992</name>
</gene>
<protein>
    <recommendedName>
        <fullName evidence="2">DUF1499 domain-containing protein</fullName>
    </recommendedName>
</protein>
<proteinExistence type="predicted"/>
<dbReference type="Pfam" id="PF07386">
    <property type="entry name" value="DUF1499"/>
    <property type="match status" value="1"/>
</dbReference>